<feature type="region of interest" description="Disordered" evidence="1">
    <location>
        <begin position="1424"/>
        <end position="1462"/>
    </location>
</feature>
<evidence type="ECO:0000313" key="2">
    <source>
        <dbReference type="EMBL" id="NEE23013.1"/>
    </source>
</evidence>
<feature type="compositionally biased region" description="Low complexity" evidence="1">
    <location>
        <begin position="317"/>
        <end position="337"/>
    </location>
</feature>
<feature type="region of interest" description="Disordered" evidence="1">
    <location>
        <begin position="314"/>
        <end position="337"/>
    </location>
</feature>
<proteinExistence type="predicted"/>
<reference evidence="2" key="1">
    <citation type="submission" date="2020-01" db="EMBL/GenBank/DDBJ databases">
        <title>Insect and environment-associated Actinomycetes.</title>
        <authorList>
            <person name="Currrie C."/>
            <person name="Chevrette M."/>
            <person name="Carlson C."/>
            <person name="Stubbendieck R."/>
            <person name="Wendt-Pienkowski E."/>
        </authorList>
    </citation>
    <scope>NUCLEOTIDE SEQUENCE</scope>
    <source>
        <strain evidence="2">SID7499</strain>
    </source>
</reference>
<feature type="region of interest" description="Disordered" evidence="1">
    <location>
        <begin position="1658"/>
        <end position="1679"/>
    </location>
</feature>
<feature type="region of interest" description="Disordered" evidence="1">
    <location>
        <begin position="1259"/>
        <end position="1302"/>
    </location>
</feature>
<accession>A0A6G3XZ80</accession>
<sequence>MREWEGTRHRAFEELCFQLRSPAPPGWETIKTAAPDGGVEWYDQASDGSAAHGYQVKYVRGIDEFLPLARESAKTVGANIKHRKIVRLEFLAPFDLPDPTPFTPAGKRRRGARERWNASVAAWKDELDGLAQVDIRFVGGGELLERLTRPGNEGRQWFFFHQRALGRDWCEEQVRLTEHLAASRYTPAYHVPLPLGRVTDACALQPAFLRDAVQQARDVRAAVQTLTAEMRWWHGRHPAPEEDVQHAALSQWLHEWSDPLGEGSERLVSELAGATAASGFPAGSSAAVLKDMLGVFGQFHDLADRYAVAQQERSPRGGAAAAGLGRTAASETAASMTSMREGALARAERVCGQMLTSMTGDAARAAETGTWLLLGEAGQGKTHLLIDAVQRAVAEGRPALAVLGQELSGHNALEEIARRSGLGQLPAQDFLQAMNAAGAAANCRFLLAIDALNDSDDAAYWKTELRALQSAVAQYPHVALVVSCRTTLQRLVVSDAFEGPRTVHRGFTGREMQGLESYLRAIPDALPRTPLLTSVFTNPLFVKLYADSLRRSRERGRSTTKAHARDRSAVFEAFVDHREEDICERLGLDASVRPVHRAVNALASQMATDQVAVLPREQARSIADACAPAATAWPTTMLGQLIAEGIVSAERVHGTAELGIGFPYQAFGDDRIVRAVFTAHHEEIELLRQGSALAADSPLGHWLAQAAPNLQEAATILLPEQTGTELIDLLDSAAPSGESGPAPADDETETLHLPLARNFLNTLALRSTHSVTERTVALLNRAAALGHRSDYLEAVLALTAEPGHLLNADRLHRALARMPRPERDAAWGIDTYNMLWDATALHRLLRWAEQYPTPQHLHPAFRPSPRRLGAPRHTAPQTSRPADAEVARLAATALIWTLTSSNRFLRDRATKALVQLLLGHEDVLLSVLERFLCQDADKVDDPYLFERLVWVAYGVLARRGWRPIELLDKVARLLLDYLYGDPHSPAHASRNALLCDAATRIVARARDAGVITAAEASATRHPHACAEVGPAPEDEELDVRFPVREGNTALWAPLHSSLSGLGDFASYEVQPAVHYFSMLPLTTPYPQRPRWLRRDDPVEVDPDRIPAFAESLPEPARKPLITPAAVAHLLDSGIGRRVLDEAQHALLRACAVPPRDDERLADAQVDSAWAARWVFARVAELGWSPELFAEFDTFRRRMPSSTTAHKAERIGKKYQWMALHELVERLANHQHPHRTSEDDPARYPGAAHLLLLDIDPTLPPARHPFTGDDEADDTGAGEAEHATFPPADASHPLAPPAPVLPADEGIDAWIRGPEGLPQLQSLGTRTDEQGREWIVLHEEAVDDHDGRGWSRTYGQAELWHRIHSWTVPAAQSDHLLAWLQGRSLMGRWMPEGPRRHSLHLADFPTPVSSLTDADTNAWRVSTVRLPSQPSHDEVLADGPEDVSLKEDSKNSERQDGTAQSSDLDAQAAALGLRLIDSADTDAIAAWEKRRAHKKANALALLAQKWADGPPDDTNDRSDVQDVFSPRQVDIDRATGPTGEDITAIPATQDYTWSGSGPDCSLDAHVSVTLPSDFLLRDSGLQRHPDSARWYDAGGQLQVQYLTCTRPTGTTETVLASREWLEQRLRDLGHHLLQGSLGERQTVSGDHPRAWREFSQTAALSPGGPWKTSDTVTTIRRSLR</sequence>
<feature type="compositionally biased region" description="Polar residues" evidence="1">
    <location>
        <begin position="1667"/>
        <end position="1679"/>
    </location>
</feature>
<evidence type="ECO:0008006" key="3">
    <source>
        <dbReference type="Google" id="ProtNLM"/>
    </source>
</evidence>
<feature type="region of interest" description="Disordered" evidence="1">
    <location>
        <begin position="856"/>
        <end position="882"/>
    </location>
</feature>
<feature type="compositionally biased region" description="Basic and acidic residues" evidence="1">
    <location>
        <begin position="1442"/>
        <end position="1455"/>
    </location>
</feature>
<gene>
    <name evidence="2" type="ORF">G3M58_93260</name>
</gene>
<protein>
    <recommendedName>
        <fullName evidence="3">ATP-binding protein</fullName>
    </recommendedName>
</protein>
<name>A0A6G3XZ80_9ACTN</name>
<dbReference type="EMBL" id="JAAGMN010010094">
    <property type="protein sequence ID" value="NEE23013.1"/>
    <property type="molecule type" value="Genomic_DNA"/>
</dbReference>
<evidence type="ECO:0000256" key="1">
    <source>
        <dbReference type="SAM" id="MobiDB-lite"/>
    </source>
</evidence>
<organism evidence="2">
    <name type="scientific">Streptomyces sp. SID7499</name>
    <dbReference type="NCBI Taxonomy" id="2706086"/>
    <lineage>
        <taxon>Bacteria</taxon>
        <taxon>Bacillati</taxon>
        <taxon>Actinomycetota</taxon>
        <taxon>Actinomycetes</taxon>
        <taxon>Kitasatosporales</taxon>
        <taxon>Streptomycetaceae</taxon>
        <taxon>Streptomyces</taxon>
    </lineage>
</organism>
<comment type="caution">
    <text evidence="2">The sequence shown here is derived from an EMBL/GenBank/DDBJ whole genome shotgun (WGS) entry which is preliminary data.</text>
</comment>